<feature type="transmembrane region" description="Helical" evidence="11">
    <location>
        <begin position="20"/>
        <end position="41"/>
    </location>
</feature>
<keyword evidence="4" id="KW-0997">Cell inner membrane</keyword>
<evidence type="ECO:0000313" key="13">
    <source>
        <dbReference type="Proteomes" id="UP000325576"/>
    </source>
</evidence>
<dbReference type="SUPFAM" id="SSF90123">
    <property type="entry name" value="ABC transporter transmembrane region"/>
    <property type="match status" value="1"/>
</dbReference>
<accession>A0A0C3A7W7</accession>
<dbReference type="AlphaFoldDB" id="A0A0C3A7W7"/>
<protein>
    <submittedName>
        <fullName evidence="12">ABC transporter</fullName>
    </submittedName>
</protein>
<dbReference type="InterPro" id="IPR003439">
    <property type="entry name" value="ABC_transporter-like_ATP-bd"/>
</dbReference>
<evidence type="ECO:0000256" key="1">
    <source>
        <dbReference type="ARBA" id="ARBA00004429"/>
    </source>
</evidence>
<dbReference type="Gene3D" id="3.40.50.300">
    <property type="entry name" value="P-loop containing nucleotide triphosphate hydrolases"/>
    <property type="match status" value="1"/>
</dbReference>
<dbReference type="PROSITE" id="PS50929">
    <property type="entry name" value="ABC_TM1F"/>
    <property type="match status" value="1"/>
</dbReference>
<dbReference type="Pfam" id="PF00664">
    <property type="entry name" value="ABC_membrane"/>
    <property type="match status" value="1"/>
</dbReference>
<dbReference type="FunFam" id="3.40.50.300:FF:000221">
    <property type="entry name" value="Multidrug ABC transporter ATP-binding protein"/>
    <property type="match status" value="1"/>
</dbReference>
<reference evidence="12 13" key="1">
    <citation type="journal article" date="2017" name="Poromechanics V (2013)">
        <title>Genomic Characterization of the Arsenic-Tolerant Actinobacterium, &lt;i&gt;Rhodococcus erythropolis&lt;/i&gt; S43.</title>
        <authorList>
            <person name="Retamal-Morales G."/>
            <person name="Mehnert M."/>
            <person name="Schwabe R."/>
            <person name="Tischler D."/>
            <person name="Schloemann M."/>
            <person name="Levican G.J."/>
        </authorList>
    </citation>
    <scope>NUCLEOTIDE SEQUENCE [LARGE SCALE GENOMIC DNA]</scope>
    <source>
        <strain evidence="12 13">S43</strain>
    </source>
</reference>
<dbReference type="SMART" id="SM00382">
    <property type="entry name" value="AAA"/>
    <property type="match status" value="1"/>
</dbReference>
<evidence type="ECO:0000256" key="11">
    <source>
        <dbReference type="SAM" id="Phobius"/>
    </source>
</evidence>
<dbReference type="GO" id="GO:0016887">
    <property type="term" value="F:ATP hydrolysis activity"/>
    <property type="evidence" value="ECO:0007669"/>
    <property type="project" value="InterPro"/>
</dbReference>
<dbReference type="InterPro" id="IPR017871">
    <property type="entry name" value="ABC_transporter-like_CS"/>
</dbReference>
<evidence type="ECO:0000313" key="12">
    <source>
        <dbReference type="EMBL" id="KAB2586678.1"/>
    </source>
</evidence>
<keyword evidence="5 11" id="KW-0812">Transmembrane</keyword>
<evidence type="ECO:0000256" key="7">
    <source>
        <dbReference type="ARBA" id="ARBA00022840"/>
    </source>
</evidence>
<organism evidence="12 13">
    <name type="scientific">Rhodococcus erythropolis</name>
    <name type="common">Arthrobacter picolinophilus</name>
    <dbReference type="NCBI Taxonomy" id="1833"/>
    <lineage>
        <taxon>Bacteria</taxon>
        <taxon>Bacillati</taxon>
        <taxon>Actinomycetota</taxon>
        <taxon>Actinomycetes</taxon>
        <taxon>Mycobacteriales</taxon>
        <taxon>Nocardiaceae</taxon>
        <taxon>Rhodococcus</taxon>
        <taxon>Rhodococcus erythropolis group</taxon>
    </lineage>
</organism>
<comment type="similarity">
    <text evidence="10">Belongs to the ABC transporter superfamily. Siderophore-Fe(3+) uptake transporter (SIUT) (TC 3.A.1.21) family.</text>
</comment>
<keyword evidence="6" id="KW-0547">Nucleotide-binding</keyword>
<dbReference type="SUPFAM" id="SSF52540">
    <property type="entry name" value="P-loop containing nucleoside triphosphate hydrolases"/>
    <property type="match status" value="1"/>
</dbReference>
<sequence>MIRDLFRILGPQNQGRYREFLVWAVLYGVMQGLAVALLVPAVQALFDQDWGSFLRWLAAMAVCAVISSIAHYLQAMKGFESALTLLRTMHLRLGDHLVTLPLGWFGAGRLGQVSQVASKGTISVMGAAAHLMTPIISGIASPATIVVCMLFFDWRLGLALVVSVPILFAAARFASTMTAKADDRAHAAAVESNNRVLEYARCQPVLRAFGRTHGVYEPLDDAIEAQHTAGRSQLWFVVVGSVVNGIALQFVFSAVIILGAFLALGGDIDPVTLIALLGLTARFIQPLGEIGEFGGAIRMARNEIRRMSEILEVEPLVEPDTSGQPTGETAVQFDAVDFGYADGGQVLRDISFEVPRKSLTALVGPSGSGKTTVTRLISRFYDVDSGVVRVGGVDVRDLTSADLMSQLSLVFQDVYLFDDTLIANIRLGRPEATDDDVFDVARIAGVAEIVERLPRGWDTRVGEGGTALSGGERQRVSIARALLKRAPIVLLDEATAALDPENEAHVQRAMQELASESTLLVIAHKLSTVVAADQIIVLGDDGSIVEVGTHEVLLAAGGNYAAFWNQRHRASGWRLVAG</sequence>
<evidence type="ECO:0000256" key="8">
    <source>
        <dbReference type="ARBA" id="ARBA00022989"/>
    </source>
</evidence>
<dbReference type="EMBL" id="MRBO01000144">
    <property type="protein sequence ID" value="KAB2586678.1"/>
    <property type="molecule type" value="Genomic_DNA"/>
</dbReference>
<dbReference type="RefSeq" id="WP_042952529.1">
    <property type="nucleotide sequence ID" value="NZ_CP011295.1"/>
</dbReference>
<evidence type="ECO:0000256" key="10">
    <source>
        <dbReference type="ARBA" id="ARBA00023455"/>
    </source>
</evidence>
<dbReference type="GO" id="GO:0034040">
    <property type="term" value="F:ATPase-coupled lipid transmembrane transporter activity"/>
    <property type="evidence" value="ECO:0007669"/>
    <property type="project" value="TreeGrafter"/>
</dbReference>
<dbReference type="Proteomes" id="UP000325576">
    <property type="component" value="Unassembled WGS sequence"/>
</dbReference>
<dbReference type="PROSITE" id="PS00211">
    <property type="entry name" value="ABC_TRANSPORTER_1"/>
    <property type="match status" value="1"/>
</dbReference>
<feature type="transmembrane region" description="Helical" evidence="11">
    <location>
        <begin position="53"/>
        <end position="73"/>
    </location>
</feature>
<evidence type="ECO:0000256" key="9">
    <source>
        <dbReference type="ARBA" id="ARBA00023136"/>
    </source>
</evidence>
<dbReference type="PANTHER" id="PTHR24221">
    <property type="entry name" value="ATP-BINDING CASSETTE SUB-FAMILY B"/>
    <property type="match status" value="1"/>
</dbReference>
<dbReference type="GO" id="GO:0005886">
    <property type="term" value="C:plasma membrane"/>
    <property type="evidence" value="ECO:0007669"/>
    <property type="project" value="UniProtKB-SubCell"/>
</dbReference>
<keyword evidence="7" id="KW-0067">ATP-binding</keyword>
<dbReference type="KEGG" id="reb:XU06_20485"/>
<dbReference type="PANTHER" id="PTHR24221:SF397">
    <property type="entry name" value="ABC TRANSPORTER, ATP-BINDING TRANSMEMBRANE PROTEIN"/>
    <property type="match status" value="1"/>
</dbReference>
<dbReference type="GO" id="GO:0005524">
    <property type="term" value="F:ATP binding"/>
    <property type="evidence" value="ECO:0007669"/>
    <property type="project" value="UniProtKB-KW"/>
</dbReference>
<dbReference type="InterPro" id="IPR011527">
    <property type="entry name" value="ABC1_TM_dom"/>
</dbReference>
<evidence type="ECO:0000256" key="2">
    <source>
        <dbReference type="ARBA" id="ARBA00022448"/>
    </source>
</evidence>
<dbReference type="Gene3D" id="1.20.1560.10">
    <property type="entry name" value="ABC transporter type 1, transmembrane domain"/>
    <property type="match status" value="1"/>
</dbReference>
<keyword evidence="9 11" id="KW-0472">Membrane</keyword>
<evidence type="ECO:0000256" key="6">
    <source>
        <dbReference type="ARBA" id="ARBA00022741"/>
    </source>
</evidence>
<dbReference type="Pfam" id="PF00005">
    <property type="entry name" value="ABC_tran"/>
    <property type="match status" value="1"/>
</dbReference>
<evidence type="ECO:0000256" key="3">
    <source>
        <dbReference type="ARBA" id="ARBA00022475"/>
    </source>
</evidence>
<comment type="caution">
    <text evidence="12">The sequence shown here is derived from an EMBL/GenBank/DDBJ whole genome shotgun (WGS) entry which is preliminary data.</text>
</comment>
<dbReference type="InterPro" id="IPR036640">
    <property type="entry name" value="ABC1_TM_sf"/>
</dbReference>
<proteinExistence type="inferred from homology"/>
<keyword evidence="8 11" id="KW-1133">Transmembrane helix</keyword>
<evidence type="ECO:0000256" key="5">
    <source>
        <dbReference type="ARBA" id="ARBA00022692"/>
    </source>
</evidence>
<feature type="transmembrane region" description="Helical" evidence="11">
    <location>
        <begin position="234"/>
        <end position="264"/>
    </location>
</feature>
<keyword evidence="2" id="KW-0813">Transport</keyword>
<gene>
    <name evidence="12" type="ORF">BS297_03945</name>
</gene>
<dbReference type="InterPro" id="IPR003593">
    <property type="entry name" value="AAA+_ATPase"/>
</dbReference>
<comment type="subcellular location">
    <subcellularLocation>
        <location evidence="1">Cell inner membrane</location>
        <topology evidence="1">Multi-pass membrane protein</topology>
    </subcellularLocation>
</comment>
<dbReference type="InterPro" id="IPR027417">
    <property type="entry name" value="P-loop_NTPase"/>
</dbReference>
<feature type="transmembrane region" description="Helical" evidence="11">
    <location>
        <begin position="158"/>
        <end position="175"/>
    </location>
</feature>
<evidence type="ECO:0000256" key="4">
    <source>
        <dbReference type="ARBA" id="ARBA00022519"/>
    </source>
</evidence>
<dbReference type="PROSITE" id="PS50893">
    <property type="entry name" value="ABC_TRANSPORTER_2"/>
    <property type="match status" value="1"/>
</dbReference>
<dbReference type="InterPro" id="IPR039421">
    <property type="entry name" value="Type_1_exporter"/>
</dbReference>
<feature type="transmembrane region" description="Helical" evidence="11">
    <location>
        <begin position="131"/>
        <end position="152"/>
    </location>
</feature>
<keyword evidence="3" id="KW-1003">Cell membrane</keyword>
<name>A0A0C3A7W7_RHOER</name>
<dbReference type="GO" id="GO:0140359">
    <property type="term" value="F:ABC-type transporter activity"/>
    <property type="evidence" value="ECO:0007669"/>
    <property type="project" value="InterPro"/>
</dbReference>